<organism evidence="8 9">
    <name type="scientific">Adineta ricciae</name>
    <name type="common">Rotifer</name>
    <dbReference type="NCBI Taxonomy" id="249248"/>
    <lineage>
        <taxon>Eukaryota</taxon>
        <taxon>Metazoa</taxon>
        <taxon>Spiralia</taxon>
        <taxon>Gnathifera</taxon>
        <taxon>Rotifera</taxon>
        <taxon>Eurotatoria</taxon>
        <taxon>Bdelloidea</taxon>
        <taxon>Adinetida</taxon>
        <taxon>Adinetidae</taxon>
        <taxon>Adineta</taxon>
    </lineage>
</organism>
<sequence length="330" mass="36512">SVVTIYGGKKYEDQENSIRNGCDILVATPGRLKDIVEKKRLDLSKVKHVVLDEVDRMLDMGFIDDVEEILGYMFTAKQEKKPQFIVFSATMPDWVHKTTKKYMSKDFVTIDLVKGAQRTSANVEHLAVSCTYQDRAGVINSLVQIYSSSTLDGRAIVFCETKKEADELSVSHDIKAEAHVLHGDIPQDKRELVLKKFREGKYRLLITTDVAARGLDIPEVDLVLVTAPPKDVESYIHRSGRTGRAGAQGKCICLYKSNQTRDLKRVEIEAGIKFTRIEPPGTADLLSASSADAAKALDSVTDAAKAHFREAAEKILETRDALDALSAALA</sequence>
<reference evidence="8" key="1">
    <citation type="submission" date="2021-02" db="EMBL/GenBank/DDBJ databases">
        <authorList>
            <person name="Nowell W R."/>
        </authorList>
    </citation>
    <scope>NUCLEOTIDE SEQUENCE</scope>
</reference>
<evidence type="ECO:0000256" key="1">
    <source>
        <dbReference type="ARBA" id="ARBA00012552"/>
    </source>
</evidence>
<dbReference type="InterPro" id="IPR014001">
    <property type="entry name" value="Helicase_ATP-bd"/>
</dbReference>
<keyword evidence="3" id="KW-0378">Hydrolase</keyword>
<dbReference type="PROSITE" id="PS51192">
    <property type="entry name" value="HELICASE_ATP_BIND_1"/>
    <property type="match status" value="1"/>
</dbReference>
<dbReference type="CDD" id="cd18787">
    <property type="entry name" value="SF2_C_DEAD"/>
    <property type="match status" value="1"/>
</dbReference>
<feature type="domain" description="Helicase C-terminal" evidence="7">
    <location>
        <begin position="141"/>
        <end position="286"/>
    </location>
</feature>
<dbReference type="CDD" id="cd00268">
    <property type="entry name" value="DEADc"/>
    <property type="match status" value="1"/>
</dbReference>
<dbReference type="Pfam" id="PF26142">
    <property type="entry name" value="DD_DDX21-DDX50"/>
    <property type="match status" value="1"/>
</dbReference>
<feature type="domain" description="Helicase ATP-binding" evidence="6">
    <location>
        <begin position="1"/>
        <end position="109"/>
    </location>
</feature>
<dbReference type="InterPro" id="IPR059027">
    <property type="entry name" value="DD_DDX21-DDX50"/>
</dbReference>
<feature type="non-terminal residue" evidence="8">
    <location>
        <position position="330"/>
    </location>
</feature>
<keyword evidence="9" id="KW-1185">Reference proteome</keyword>
<feature type="non-terminal residue" evidence="8">
    <location>
        <position position="1"/>
    </location>
</feature>
<keyword evidence="2" id="KW-0547">Nucleotide-binding</keyword>
<dbReference type="GO" id="GO:0003724">
    <property type="term" value="F:RNA helicase activity"/>
    <property type="evidence" value="ECO:0007669"/>
    <property type="project" value="UniProtKB-EC"/>
</dbReference>
<dbReference type="InterPro" id="IPR044742">
    <property type="entry name" value="DEAD/DEAH_RhlB"/>
</dbReference>
<dbReference type="InterPro" id="IPR050547">
    <property type="entry name" value="DEAD_box_RNA_helicases"/>
</dbReference>
<gene>
    <name evidence="8" type="ORF">XAT740_LOCUS61312</name>
</gene>
<evidence type="ECO:0000259" key="6">
    <source>
        <dbReference type="PROSITE" id="PS51192"/>
    </source>
</evidence>
<proteinExistence type="predicted"/>
<dbReference type="PROSITE" id="PS51194">
    <property type="entry name" value="HELICASE_CTER"/>
    <property type="match status" value="1"/>
</dbReference>
<dbReference type="Gene3D" id="3.40.50.300">
    <property type="entry name" value="P-loop containing nucleotide triphosphate hydrolases"/>
    <property type="match status" value="2"/>
</dbReference>
<dbReference type="SUPFAM" id="SSF52540">
    <property type="entry name" value="P-loop containing nucleoside triphosphate hydrolases"/>
    <property type="match status" value="1"/>
</dbReference>
<dbReference type="PANTHER" id="PTHR47963">
    <property type="entry name" value="DEAD-BOX ATP-DEPENDENT RNA HELICASE 47, MITOCHONDRIAL"/>
    <property type="match status" value="1"/>
</dbReference>
<evidence type="ECO:0000256" key="4">
    <source>
        <dbReference type="ARBA" id="ARBA00022806"/>
    </source>
</evidence>
<comment type="caution">
    <text evidence="8">The sequence shown here is derived from an EMBL/GenBank/DDBJ whole genome shotgun (WGS) entry which is preliminary data.</text>
</comment>
<keyword evidence="4" id="KW-0347">Helicase</keyword>
<evidence type="ECO:0000259" key="7">
    <source>
        <dbReference type="PROSITE" id="PS51194"/>
    </source>
</evidence>
<dbReference type="InterPro" id="IPR001650">
    <property type="entry name" value="Helicase_C-like"/>
</dbReference>
<evidence type="ECO:0000313" key="8">
    <source>
        <dbReference type="EMBL" id="CAF1683833.1"/>
    </source>
</evidence>
<dbReference type="GO" id="GO:0003723">
    <property type="term" value="F:RNA binding"/>
    <property type="evidence" value="ECO:0007669"/>
    <property type="project" value="TreeGrafter"/>
</dbReference>
<dbReference type="Pfam" id="PF00270">
    <property type="entry name" value="DEAD"/>
    <property type="match status" value="1"/>
</dbReference>
<dbReference type="InterPro" id="IPR027417">
    <property type="entry name" value="P-loop_NTPase"/>
</dbReference>
<dbReference type="EMBL" id="CAJNOR010015991">
    <property type="protein sequence ID" value="CAF1683833.1"/>
    <property type="molecule type" value="Genomic_DNA"/>
</dbReference>
<keyword evidence="5" id="KW-0067">ATP-binding</keyword>
<accession>A0A816HBZ9</accession>
<dbReference type="Pfam" id="PF00271">
    <property type="entry name" value="Helicase_C"/>
    <property type="match status" value="1"/>
</dbReference>
<protein>
    <recommendedName>
        <fullName evidence="1">RNA helicase</fullName>
        <ecNumber evidence="1">3.6.4.13</ecNumber>
    </recommendedName>
</protein>
<evidence type="ECO:0000313" key="9">
    <source>
        <dbReference type="Proteomes" id="UP000663828"/>
    </source>
</evidence>
<dbReference type="GO" id="GO:0016787">
    <property type="term" value="F:hydrolase activity"/>
    <property type="evidence" value="ECO:0007669"/>
    <property type="project" value="UniProtKB-KW"/>
</dbReference>
<name>A0A816HBZ9_ADIRI</name>
<dbReference type="AlphaFoldDB" id="A0A816HBZ9"/>
<dbReference type="InterPro" id="IPR011545">
    <property type="entry name" value="DEAD/DEAH_box_helicase_dom"/>
</dbReference>
<dbReference type="EC" id="3.6.4.13" evidence="1"/>
<evidence type="ECO:0000256" key="2">
    <source>
        <dbReference type="ARBA" id="ARBA00022741"/>
    </source>
</evidence>
<dbReference type="GO" id="GO:0005524">
    <property type="term" value="F:ATP binding"/>
    <property type="evidence" value="ECO:0007669"/>
    <property type="project" value="UniProtKB-KW"/>
</dbReference>
<dbReference type="SMART" id="SM00490">
    <property type="entry name" value="HELICc"/>
    <property type="match status" value="1"/>
</dbReference>
<dbReference type="PANTHER" id="PTHR47963:SF8">
    <property type="entry name" value="ATP-DEPENDENT RNA HELICASE DEAD"/>
    <property type="match status" value="1"/>
</dbReference>
<dbReference type="Proteomes" id="UP000663828">
    <property type="component" value="Unassembled WGS sequence"/>
</dbReference>
<evidence type="ECO:0000256" key="3">
    <source>
        <dbReference type="ARBA" id="ARBA00022801"/>
    </source>
</evidence>
<evidence type="ECO:0000256" key="5">
    <source>
        <dbReference type="ARBA" id="ARBA00022840"/>
    </source>
</evidence>